<evidence type="ECO:0000313" key="2">
    <source>
        <dbReference type="EMBL" id="VEL10391.1"/>
    </source>
</evidence>
<dbReference type="AlphaFoldDB" id="A0A3S5BN91"/>
<feature type="compositionally biased region" description="Polar residues" evidence="1">
    <location>
        <begin position="235"/>
        <end position="245"/>
    </location>
</feature>
<proteinExistence type="predicted"/>
<name>A0A3S5BN91_9PLAT</name>
<dbReference type="Proteomes" id="UP000784294">
    <property type="component" value="Unassembled WGS sequence"/>
</dbReference>
<feature type="compositionally biased region" description="Basic and acidic residues" evidence="1">
    <location>
        <begin position="57"/>
        <end position="66"/>
    </location>
</feature>
<comment type="caution">
    <text evidence="2">The sequence shown here is derived from an EMBL/GenBank/DDBJ whole genome shotgun (WGS) entry which is preliminary data.</text>
</comment>
<dbReference type="EMBL" id="CAAALY010008884">
    <property type="protein sequence ID" value="VEL10391.1"/>
    <property type="molecule type" value="Genomic_DNA"/>
</dbReference>
<keyword evidence="3" id="KW-1185">Reference proteome</keyword>
<protein>
    <submittedName>
        <fullName evidence="2">Uncharacterized protein</fullName>
    </submittedName>
</protein>
<evidence type="ECO:0000256" key="1">
    <source>
        <dbReference type="SAM" id="MobiDB-lite"/>
    </source>
</evidence>
<feature type="compositionally biased region" description="Low complexity" evidence="1">
    <location>
        <begin position="47"/>
        <end position="56"/>
    </location>
</feature>
<accession>A0A3S5BN91</accession>
<feature type="compositionally biased region" description="Polar residues" evidence="1">
    <location>
        <begin position="67"/>
        <end position="78"/>
    </location>
</feature>
<feature type="compositionally biased region" description="Low complexity" evidence="1">
    <location>
        <begin position="161"/>
        <end position="179"/>
    </location>
</feature>
<feature type="compositionally biased region" description="Low complexity" evidence="1">
    <location>
        <begin position="1"/>
        <end position="30"/>
    </location>
</feature>
<feature type="region of interest" description="Disordered" evidence="1">
    <location>
        <begin position="124"/>
        <end position="255"/>
    </location>
</feature>
<feature type="region of interest" description="Disordered" evidence="1">
    <location>
        <begin position="1"/>
        <end position="78"/>
    </location>
</feature>
<sequence length="269" mass="27928">MQQHQLQLQVQQQMQQHQQHPQLPLQPQSQANHHHPHSSLMSTSNLHQGQQQQQHQALDRDQDRSTSQKSIGMTNGRTSPVFSINCSASNAVISSVPTSAGTGIGLTSSPGSLVGAHSLSVSQTSGFPGPAGRLSATASSPGTGHFPSTPGLAGPVDSPYQAAHFTQTHQQHMSPRPGNANPPNPNQSSPHALPHTGSHPHTHFQHQSAGQLLASPHAQASPLGPGGPGGHNVGTPRSVSSTSGAASPMSLPQVGHQQQVVSCFFAVAS</sequence>
<gene>
    <name evidence="2" type="ORF">PXEA_LOCUS3831</name>
</gene>
<reference evidence="2" key="1">
    <citation type="submission" date="2018-11" db="EMBL/GenBank/DDBJ databases">
        <authorList>
            <consortium name="Pathogen Informatics"/>
        </authorList>
    </citation>
    <scope>NUCLEOTIDE SEQUENCE</scope>
</reference>
<organism evidence="2 3">
    <name type="scientific">Protopolystoma xenopodis</name>
    <dbReference type="NCBI Taxonomy" id="117903"/>
    <lineage>
        <taxon>Eukaryota</taxon>
        <taxon>Metazoa</taxon>
        <taxon>Spiralia</taxon>
        <taxon>Lophotrochozoa</taxon>
        <taxon>Platyhelminthes</taxon>
        <taxon>Monogenea</taxon>
        <taxon>Polyopisthocotylea</taxon>
        <taxon>Polystomatidea</taxon>
        <taxon>Polystomatidae</taxon>
        <taxon>Protopolystoma</taxon>
    </lineage>
</organism>
<evidence type="ECO:0000313" key="3">
    <source>
        <dbReference type="Proteomes" id="UP000784294"/>
    </source>
</evidence>